<dbReference type="Proteomes" id="UP001550210">
    <property type="component" value="Unassembled WGS sequence"/>
</dbReference>
<sequence length="310" mass="33238">MPIFVPASGTLPGGLNPPPIDPLEVPSLSWTDARGRTTLLSDWENGWVLQPGIRGMDLPGYDFYTDASPQIDGNALRGLRAQAREIFLPLAFFDTSRAGFMTRKRSFFSTLNPRLGLGTLAMTEADGSFRTIEAYCASGAEGDFGENSSGLHWQVVGLTFSCPSPYWLGESVHVEYGAGASGSFFPVLPVVVKNSQVLGDTVIDNPGDARSFPVWTIHGPATSVEISNATTGLSFSVTASLGSSDVLVVDTRERLQTAVLNGSTNWWPNLATDSDLWGLEPGENDVSLTLAGTDSDTTVHLDYQPRFLTA</sequence>
<reference evidence="2 3" key="1">
    <citation type="submission" date="2024-06" db="EMBL/GenBank/DDBJ databases">
        <title>The Natural Products Discovery Center: Release of the First 8490 Sequenced Strains for Exploring Actinobacteria Biosynthetic Diversity.</title>
        <authorList>
            <person name="Kalkreuter E."/>
            <person name="Kautsar S.A."/>
            <person name="Yang D."/>
            <person name="Bader C.D."/>
            <person name="Teijaro C.N."/>
            <person name="Fluegel L."/>
            <person name="Davis C.M."/>
            <person name="Simpson J.R."/>
            <person name="Lauterbach L."/>
            <person name="Steele A.D."/>
            <person name="Gui C."/>
            <person name="Meng S."/>
            <person name="Li G."/>
            <person name="Viehrig K."/>
            <person name="Ye F."/>
            <person name="Su P."/>
            <person name="Kiefer A.F."/>
            <person name="Nichols A."/>
            <person name="Cepeda A.J."/>
            <person name="Yan W."/>
            <person name="Fan B."/>
            <person name="Jiang Y."/>
            <person name="Adhikari A."/>
            <person name="Zheng C.-J."/>
            <person name="Schuster L."/>
            <person name="Cowan T.M."/>
            <person name="Smanski M.J."/>
            <person name="Chevrette M.G."/>
            <person name="De Carvalho L.P.S."/>
            <person name="Shen B."/>
        </authorList>
    </citation>
    <scope>NUCLEOTIDE SEQUENCE [LARGE SCALE GENOMIC DNA]</scope>
    <source>
        <strain evidence="2 3">NPDC006434</strain>
    </source>
</reference>
<protein>
    <submittedName>
        <fullName evidence="2">Phage tail family protein</fullName>
    </submittedName>
</protein>
<dbReference type="Gene3D" id="2.60.120.860">
    <property type="match status" value="1"/>
</dbReference>
<evidence type="ECO:0000313" key="3">
    <source>
        <dbReference type="Proteomes" id="UP001550210"/>
    </source>
</evidence>
<name>A0ABV2V4X1_9ACTN</name>
<organism evidence="2 3">
    <name type="scientific">Streptomyces ossamyceticus</name>
    <dbReference type="NCBI Taxonomy" id="249581"/>
    <lineage>
        <taxon>Bacteria</taxon>
        <taxon>Bacillati</taxon>
        <taxon>Actinomycetota</taxon>
        <taxon>Actinomycetes</taxon>
        <taxon>Kitasatosporales</taxon>
        <taxon>Streptomycetaceae</taxon>
        <taxon>Streptomyces</taxon>
    </lineage>
</organism>
<feature type="domain" description="Siphovirus-type tail component C-terminal" evidence="1">
    <location>
        <begin position="207"/>
        <end position="307"/>
    </location>
</feature>
<keyword evidence="3" id="KW-1185">Reference proteome</keyword>
<comment type="caution">
    <text evidence="2">The sequence shown here is derived from an EMBL/GenBank/DDBJ whole genome shotgun (WGS) entry which is preliminary data.</text>
</comment>
<evidence type="ECO:0000259" key="1">
    <source>
        <dbReference type="Pfam" id="PF22768"/>
    </source>
</evidence>
<gene>
    <name evidence="2" type="ORF">ABZZ21_30855</name>
</gene>
<evidence type="ECO:0000313" key="2">
    <source>
        <dbReference type="EMBL" id="MET9848864.1"/>
    </source>
</evidence>
<dbReference type="EMBL" id="JBEXPZ010000045">
    <property type="protein sequence ID" value="MET9848864.1"/>
    <property type="molecule type" value="Genomic_DNA"/>
</dbReference>
<dbReference type="RefSeq" id="WP_355401012.1">
    <property type="nucleotide sequence ID" value="NZ_JBEXPZ010000045.1"/>
</dbReference>
<accession>A0ABV2V4X1</accession>
<proteinExistence type="predicted"/>
<dbReference type="InterPro" id="IPR054738">
    <property type="entry name" value="Siphovirus-type_tail_C"/>
</dbReference>
<dbReference type="Pfam" id="PF22768">
    <property type="entry name" value="SPP1_Dit"/>
    <property type="match status" value="1"/>
</dbReference>